<gene>
    <name evidence="1" type="ORF">GALL_440660</name>
</gene>
<organism evidence="1">
    <name type="scientific">mine drainage metagenome</name>
    <dbReference type="NCBI Taxonomy" id="410659"/>
    <lineage>
        <taxon>unclassified sequences</taxon>
        <taxon>metagenomes</taxon>
        <taxon>ecological metagenomes</taxon>
    </lineage>
</organism>
<evidence type="ECO:0000313" key="1">
    <source>
        <dbReference type="EMBL" id="OIQ74287.1"/>
    </source>
</evidence>
<protein>
    <submittedName>
        <fullName evidence="1">Uncharacterized protein</fullName>
    </submittedName>
</protein>
<sequence>MILKVSQVEVENRRPILNTRIRYMAVIGFDDLEYTTI</sequence>
<dbReference type="AlphaFoldDB" id="A0A1J5Q2R6"/>
<proteinExistence type="predicted"/>
<name>A0A1J5Q2R6_9ZZZZ</name>
<accession>A0A1J5Q2R6</accession>
<dbReference type="EMBL" id="MLJW01002560">
    <property type="protein sequence ID" value="OIQ74287.1"/>
    <property type="molecule type" value="Genomic_DNA"/>
</dbReference>
<reference evidence="1" key="1">
    <citation type="submission" date="2016-10" db="EMBL/GenBank/DDBJ databases">
        <title>Sequence of Gallionella enrichment culture.</title>
        <authorList>
            <person name="Poehlein A."/>
            <person name="Muehling M."/>
            <person name="Daniel R."/>
        </authorList>
    </citation>
    <scope>NUCLEOTIDE SEQUENCE</scope>
</reference>
<comment type="caution">
    <text evidence="1">The sequence shown here is derived from an EMBL/GenBank/DDBJ whole genome shotgun (WGS) entry which is preliminary data.</text>
</comment>